<comment type="subcellular location">
    <subcellularLocation>
        <location evidence="8">Cytoplasm</location>
    </subcellularLocation>
</comment>
<evidence type="ECO:0000313" key="13">
    <source>
        <dbReference type="Proteomes" id="UP001302978"/>
    </source>
</evidence>
<dbReference type="RefSeq" id="WP_316557701.1">
    <property type="nucleotide sequence ID" value="NZ_CP131059.1"/>
</dbReference>
<feature type="binding site" evidence="8">
    <location>
        <position position="477"/>
    </location>
    <ligand>
        <name>ATP</name>
        <dbReference type="ChEBI" id="CHEBI:30616"/>
    </ligand>
</feature>
<dbReference type="GO" id="GO:0005524">
    <property type="term" value="F:ATP binding"/>
    <property type="evidence" value="ECO:0007669"/>
    <property type="project" value="UniProtKB-UniRule"/>
</dbReference>
<evidence type="ECO:0000256" key="1">
    <source>
        <dbReference type="ARBA" id="ARBA00022490"/>
    </source>
</evidence>
<evidence type="ECO:0000259" key="10">
    <source>
        <dbReference type="Pfam" id="PF02769"/>
    </source>
</evidence>
<dbReference type="InterPro" id="IPR036921">
    <property type="entry name" value="PurM-like_N_sf"/>
</dbReference>
<evidence type="ECO:0000256" key="3">
    <source>
        <dbReference type="ARBA" id="ARBA00022723"/>
    </source>
</evidence>
<feature type="binding site" evidence="8">
    <location>
        <position position="517"/>
    </location>
    <ligand>
        <name>substrate</name>
    </ligand>
</feature>
<dbReference type="Proteomes" id="UP001302978">
    <property type="component" value="Chromosome"/>
</dbReference>
<keyword evidence="5 8" id="KW-0658">Purine biosynthesis</keyword>
<comment type="function">
    <text evidence="8">Part of the phosphoribosylformylglycinamidine synthase complex involved in the purines biosynthetic pathway. Catalyzes the ATP-dependent conversion of formylglycinamide ribonucleotide (FGAR) and glutamine to yield formylglycinamidine ribonucleotide (FGAM) and glutamate. The FGAM synthase complex is composed of three subunits. PurQ produces an ammonia molecule by converting glutamine to glutamate. PurL transfers the ammonia molecule to FGAR to form FGAM in an ATP-dependent manner. PurS interacts with PurQ and PurL and is thought to assist in the transfer of the ammonia molecule from PurQ to PurL.</text>
</comment>
<evidence type="ECO:0000256" key="5">
    <source>
        <dbReference type="ARBA" id="ARBA00022755"/>
    </source>
</evidence>
<feature type="domain" description="PurM-like N-terminal" evidence="9">
    <location>
        <begin position="421"/>
        <end position="541"/>
    </location>
</feature>
<feature type="binding site" evidence="8">
    <location>
        <position position="77"/>
    </location>
    <ligand>
        <name>Mg(2+)</name>
        <dbReference type="ChEBI" id="CHEBI:18420"/>
        <label>1</label>
    </ligand>
</feature>
<evidence type="ECO:0000256" key="8">
    <source>
        <dbReference type="HAMAP-Rule" id="MF_00420"/>
    </source>
</evidence>
<feature type="binding site" evidence="8">
    <location>
        <begin position="78"/>
        <end position="81"/>
    </location>
    <ligand>
        <name>substrate</name>
    </ligand>
</feature>
<dbReference type="Pfam" id="PF02769">
    <property type="entry name" value="AIRS_C"/>
    <property type="match status" value="2"/>
</dbReference>
<dbReference type="InterPro" id="IPR010918">
    <property type="entry name" value="PurM-like_C_dom"/>
</dbReference>
<evidence type="ECO:0000259" key="9">
    <source>
        <dbReference type="Pfam" id="PF00586"/>
    </source>
</evidence>
<name>A0AA96V0I1_9EURY</name>
<dbReference type="GO" id="GO:0005737">
    <property type="term" value="C:cytoplasm"/>
    <property type="evidence" value="ECO:0007669"/>
    <property type="project" value="UniProtKB-SubCell"/>
</dbReference>
<comment type="caution">
    <text evidence="8">Lacks conserved residue(s) required for the propagation of feature annotation.</text>
</comment>
<evidence type="ECO:0000256" key="4">
    <source>
        <dbReference type="ARBA" id="ARBA00022741"/>
    </source>
</evidence>
<comment type="subunit">
    <text evidence="8">Monomer. Part of the FGAM synthase complex composed of 1 PurL, 1 PurQ and 2 PurS subunits.</text>
</comment>
<dbReference type="InterPro" id="IPR041609">
    <property type="entry name" value="PurL_linker"/>
</dbReference>
<evidence type="ECO:0000259" key="11">
    <source>
        <dbReference type="Pfam" id="PF18072"/>
    </source>
</evidence>
<keyword evidence="2 8" id="KW-0436">Ligase</keyword>
<dbReference type="PANTHER" id="PTHR43555:SF1">
    <property type="entry name" value="PHOSPHORIBOSYLFORMYLGLYCINAMIDINE SYNTHASE SUBUNIT PURL"/>
    <property type="match status" value="1"/>
</dbReference>
<evidence type="ECO:0000256" key="2">
    <source>
        <dbReference type="ARBA" id="ARBA00022598"/>
    </source>
</evidence>
<evidence type="ECO:0000256" key="7">
    <source>
        <dbReference type="ARBA" id="ARBA00022842"/>
    </source>
</evidence>
<dbReference type="InterPro" id="IPR036676">
    <property type="entry name" value="PurM-like_C_sf"/>
</dbReference>
<comment type="catalytic activity">
    <reaction evidence="8">
        <text>N(2)-formyl-N(1)-(5-phospho-beta-D-ribosyl)glycinamide + L-glutamine + ATP + H2O = 2-formamido-N(1)-(5-O-phospho-beta-D-ribosyl)acetamidine + L-glutamate + ADP + phosphate + H(+)</text>
        <dbReference type="Rhea" id="RHEA:17129"/>
        <dbReference type="ChEBI" id="CHEBI:15377"/>
        <dbReference type="ChEBI" id="CHEBI:15378"/>
        <dbReference type="ChEBI" id="CHEBI:29985"/>
        <dbReference type="ChEBI" id="CHEBI:30616"/>
        <dbReference type="ChEBI" id="CHEBI:43474"/>
        <dbReference type="ChEBI" id="CHEBI:58359"/>
        <dbReference type="ChEBI" id="CHEBI:147286"/>
        <dbReference type="ChEBI" id="CHEBI:147287"/>
        <dbReference type="ChEBI" id="CHEBI:456216"/>
        <dbReference type="EC" id="6.3.5.3"/>
    </reaction>
</comment>
<keyword evidence="3 8" id="KW-0479">Metal-binding</keyword>
<dbReference type="Pfam" id="PF18072">
    <property type="entry name" value="FGAR-AT_linker"/>
    <property type="match status" value="1"/>
</dbReference>
<feature type="active site" evidence="8">
    <location>
        <position position="33"/>
    </location>
</feature>
<dbReference type="SUPFAM" id="SSF55326">
    <property type="entry name" value="PurM N-terminal domain-like"/>
    <property type="match status" value="2"/>
</dbReference>
<dbReference type="InterPro" id="IPR010074">
    <property type="entry name" value="PRibForGlyAmidine_synth_PurL"/>
</dbReference>
<feature type="domain" description="PurM-like C-terminal" evidence="10">
    <location>
        <begin position="186"/>
        <end position="338"/>
    </location>
</feature>
<feature type="binding site" evidence="8">
    <location>
        <position position="36"/>
    </location>
    <ligand>
        <name>ATP</name>
        <dbReference type="ChEBI" id="CHEBI:30616"/>
    </ligand>
</feature>
<dbReference type="PIRSF" id="PIRSF001587">
    <property type="entry name" value="FGAM_synthase_II"/>
    <property type="match status" value="1"/>
</dbReference>
<dbReference type="GO" id="GO:0006189">
    <property type="term" value="P:'de novo' IMP biosynthetic process"/>
    <property type="evidence" value="ECO:0007669"/>
    <property type="project" value="UniProtKB-UniRule"/>
</dbReference>
<keyword evidence="13" id="KW-1185">Reference proteome</keyword>
<feature type="domain" description="PurM-like N-terminal" evidence="9">
    <location>
        <begin position="58"/>
        <end position="172"/>
    </location>
</feature>
<evidence type="ECO:0000256" key="6">
    <source>
        <dbReference type="ARBA" id="ARBA00022840"/>
    </source>
</evidence>
<dbReference type="CDD" id="cd02204">
    <property type="entry name" value="PurL_repeat2"/>
    <property type="match status" value="1"/>
</dbReference>
<comment type="pathway">
    <text evidence="8">Purine metabolism; IMP biosynthesis via de novo pathway; 5-amino-1-(5-phospho-D-ribosyl)imidazole from N(2)-formyl-N(1)-(5-phospho-D-ribosyl)glycinamide: step 1/2.</text>
</comment>
<dbReference type="Gene3D" id="3.90.650.10">
    <property type="entry name" value="PurM-like C-terminal domain"/>
    <property type="match status" value="2"/>
</dbReference>
<feature type="domain" description="PurM-like C-terminal" evidence="10">
    <location>
        <begin position="558"/>
        <end position="692"/>
    </location>
</feature>
<feature type="binding site" evidence="8">
    <location>
        <position position="100"/>
    </location>
    <ligand>
        <name>substrate</name>
    </ligand>
</feature>
<dbReference type="EC" id="6.3.5.3" evidence="8"/>
<evidence type="ECO:0000313" key="12">
    <source>
        <dbReference type="EMBL" id="WNY22743.1"/>
    </source>
</evidence>
<keyword evidence="7 8" id="KW-0460">Magnesium</keyword>
<dbReference type="KEGG" id="mehf:MmiHf6_00280"/>
<dbReference type="GO" id="GO:0000287">
    <property type="term" value="F:magnesium ion binding"/>
    <property type="evidence" value="ECO:0007669"/>
    <property type="project" value="UniProtKB-UniRule"/>
</dbReference>
<dbReference type="SUPFAM" id="SSF56042">
    <property type="entry name" value="PurM C-terminal domain-like"/>
    <property type="match status" value="2"/>
</dbReference>
<dbReference type="GO" id="GO:0004642">
    <property type="term" value="F:phosphoribosylformylglycinamidine synthase activity"/>
    <property type="evidence" value="ECO:0007669"/>
    <property type="project" value="UniProtKB-UniRule"/>
</dbReference>
<dbReference type="Gene3D" id="3.30.1330.10">
    <property type="entry name" value="PurM-like, N-terminal domain"/>
    <property type="match status" value="2"/>
</dbReference>
<feature type="domain" description="Phosphoribosylformylglycinamidine synthase linker" evidence="11">
    <location>
        <begin position="4"/>
        <end position="36"/>
    </location>
</feature>
<feature type="active site" description="Proton acceptor" evidence="8">
    <location>
        <position position="79"/>
    </location>
</feature>
<keyword evidence="4 8" id="KW-0547">Nucleotide-binding</keyword>
<accession>A0AA96V0I1</accession>
<dbReference type="HAMAP" id="MF_00420">
    <property type="entry name" value="PurL_2"/>
    <property type="match status" value="1"/>
</dbReference>
<reference evidence="12 13" key="1">
    <citation type="submission" date="2023-07" db="EMBL/GenBank/DDBJ databases">
        <title>Closed genoem sequence of Methanomicrococcus sp. Hf6.</title>
        <authorList>
            <person name="Poehlein A."/>
            <person name="Protasov E."/>
            <person name="Platt K."/>
            <person name="Reeh H."/>
            <person name="Daniel R."/>
            <person name="Brune A."/>
        </authorList>
    </citation>
    <scope>NUCLEOTIDE SEQUENCE [LARGE SCALE GENOMIC DNA]</scope>
    <source>
        <strain evidence="12 13">Hf6</strain>
    </source>
</reference>
<keyword evidence="1 8" id="KW-0963">Cytoplasm</keyword>
<dbReference type="Pfam" id="PF00586">
    <property type="entry name" value="AIRS"/>
    <property type="match status" value="2"/>
</dbReference>
<protein>
    <recommendedName>
        <fullName evidence="8">Phosphoribosylformylglycinamidine synthase subunit PurL</fullName>
        <shortName evidence="8">FGAM synthase</shortName>
        <ecNumber evidence="8">6.3.5.3</ecNumber>
    </recommendedName>
    <alternativeName>
        <fullName evidence="8">Formylglycinamide ribonucleotide amidotransferase subunit II</fullName>
        <shortName evidence="8">FGAR amidotransferase II</shortName>
        <shortName evidence="8">FGAR-AT II</shortName>
    </alternativeName>
    <alternativeName>
        <fullName evidence="8">Glutamine amidotransferase PurL</fullName>
    </alternativeName>
    <alternativeName>
        <fullName evidence="8">Phosphoribosylformylglycinamidine synthase subunit II</fullName>
    </alternativeName>
</protein>
<dbReference type="CDD" id="cd02203">
    <property type="entry name" value="PurL_repeat1"/>
    <property type="match status" value="1"/>
</dbReference>
<feature type="binding site" evidence="8">
    <location>
        <position position="252"/>
    </location>
    <ligand>
        <name>Mg(2+)</name>
        <dbReference type="ChEBI" id="CHEBI:18420"/>
        <label>2</label>
    </ligand>
</feature>
<comment type="similarity">
    <text evidence="8">Belongs to the FGAMS family.</text>
</comment>
<dbReference type="AlphaFoldDB" id="A0AA96V0I1"/>
<dbReference type="NCBIfam" id="TIGR01736">
    <property type="entry name" value="FGAM_synth_II"/>
    <property type="match status" value="1"/>
</dbReference>
<sequence>MLPAEDLKLVVEKLDRQPNDLEQGIFLNLWSEHCSYRSSYPLLKNFKTDGENVIIGPGDDAAIVKFDDEYILSVAMESHNHPSYIDPYSGAATGVGGIVRDVISMGTKPVAVLAPFYLGPLDSDKNRWIFDNILEGAADYSETIKVAGIRGESYFDERYSGNPLVNVVCVGVGKKENMMTSVSKTAGNRFILFGSKTGRDGLGGAAFASADMSEDDTPARETIPGGDAELEKRVIDATLEIIEKKLVECCRDLGASGLTGASVEMAEKGGFGFNLIADDVPLLFDDLTLYEIMLSETQERMLAEIKPENVEVVMEIMRKHNVWAADVGYLIEEPVYRVNFKGKLEAELPIHFIVSGVPRCELPSEAPAKRPDVHVSKKPELPADMKTCVLNMLSSYNLASRKTVWEKFAKTTLPEVYGESGGDAGIIKVTDKKGVAMTCGCEPAVCLLDPYTGSVMTVLENAMNLAVKGASGLCLVDNLNFGNPNKPEQYWYLKQSVLGLSDAAKKLNIPVVGGNVSLYNESAEFDTAILPTPAIGVLGIVSFEKPIPSSFFKESDETILLIGTTKAELGGSEYYRAADMEDSGVVPTVPENYDKIVEAIAKACASGEVTSAHDISRGGIAKAFASMLTDVGAEVDLTALGIDRADDLLFSESPARAILTVKSTDKIADIMKDIPCIAIGKTVAGSSLKMKVGKEELAFTKAEIDEASASIEKAMKIGYKYE</sequence>
<organism evidence="12 13">
    <name type="scientific">Methanimicrococcus hongohii</name>
    <dbReference type="NCBI Taxonomy" id="3028295"/>
    <lineage>
        <taxon>Archaea</taxon>
        <taxon>Methanobacteriati</taxon>
        <taxon>Methanobacteriota</taxon>
        <taxon>Stenosarchaea group</taxon>
        <taxon>Methanomicrobia</taxon>
        <taxon>Methanosarcinales</taxon>
        <taxon>Methanosarcinaceae</taxon>
        <taxon>Methanimicrococcus</taxon>
    </lineage>
</organism>
<dbReference type="GeneID" id="85194446"/>
<feature type="binding site" evidence="8">
    <location>
        <position position="101"/>
    </location>
    <ligand>
        <name>Mg(2+)</name>
        <dbReference type="ChEBI" id="CHEBI:18420"/>
        <label>2</label>
    </ligand>
</feature>
<proteinExistence type="inferred from homology"/>
<dbReference type="NCBIfam" id="NF002290">
    <property type="entry name" value="PRK01213.1"/>
    <property type="match status" value="1"/>
</dbReference>
<feature type="binding site" evidence="8">
    <location>
        <position position="514"/>
    </location>
    <ligand>
        <name>ATP</name>
        <dbReference type="ChEBI" id="CHEBI:30616"/>
    </ligand>
</feature>
<keyword evidence="6 8" id="KW-0067">ATP-binding</keyword>
<dbReference type="InterPro" id="IPR016188">
    <property type="entry name" value="PurM-like_N"/>
</dbReference>
<dbReference type="EMBL" id="CP131059">
    <property type="protein sequence ID" value="WNY22743.1"/>
    <property type="molecule type" value="Genomic_DNA"/>
</dbReference>
<feature type="binding site" evidence="8">
    <location>
        <position position="515"/>
    </location>
    <ligand>
        <name>Mg(2+)</name>
        <dbReference type="ChEBI" id="CHEBI:18420"/>
        <label>1</label>
    </ligand>
</feature>
<dbReference type="PANTHER" id="PTHR43555">
    <property type="entry name" value="PHOSPHORIBOSYLFORMYLGLYCINAMIDINE SYNTHASE SUBUNIT PURL"/>
    <property type="match status" value="1"/>
</dbReference>
<gene>
    <name evidence="8 12" type="primary">purL</name>
    <name evidence="12" type="ORF">MmiHf6_00280</name>
</gene>